<dbReference type="STRING" id="1471761.B0W44_14725"/>
<dbReference type="InterPro" id="IPR018901">
    <property type="entry name" value="Spore_coat_CotE"/>
</dbReference>
<keyword evidence="2" id="KW-0167">Capsid protein</keyword>
<evidence type="ECO:0000313" key="3">
    <source>
        <dbReference type="Proteomes" id="UP000188603"/>
    </source>
</evidence>
<evidence type="ECO:0000256" key="1">
    <source>
        <dbReference type="SAM" id="MobiDB-lite"/>
    </source>
</evidence>
<dbReference type="Pfam" id="PF10628">
    <property type="entry name" value="CotE"/>
    <property type="match status" value="1"/>
</dbReference>
<name>A0A1U9K9U6_9BACL</name>
<dbReference type="EMBL" id="CP019699">
    <property type="protein sequence ID" value="AQS56812.1"/>
    <property type="molecule type" value="Genomic_DNA"/>
</dbReference>
<dbReference type="Proteomes" id="UP000188603">
    <property type="component" value="Chromosome"/>
</dbReference>
<proteinExistence type="predicted"/>
<feature type="region of interest" description="Disordered" evidence="1">
    <location>
        <begin position="170"/>
        <end position="191"/>
    </location>
</feature>
<keyword evidence="2" id="KW-0946">Virion</keyword>
<organism evidence="2 3">
    <name type="scientific">Novibacillus thermophilus</name>
    <dbReference type="NCBI Taxonomy" id="1471761"/>
    <lineage>
        <taxon>Bacteria</taxon>
        <taxon>Bacillati</taxon>
        <taxon>Bacillota</taxon>
        <taxon>Bacilli</taxon>
        <taxon>Bacillales</taxon>
        <taxon>Thermoactinomycetaceae</taxon>
        <taxon>Novibacillus</taxon>
    </lineage>
</organism>
<gene>
    <name evidence="2" type="ORF">B0W44_14725</name>
</gene>
<accession>A0A1U9K9U6</accession>
<protein>
    <submittedName>
        <fullName evidence="2">Spore coat protein</fullName>
    </submittedName>
</protein>
<dbReference type="RefSeq" id="WP_077720677.1">
    <property type="nucleotide sequence ID" value="NZ_CP019699.1"/>
</dbReference>
<dbReference type="KEGG" id="ntr:B0W44_14725"/>
<keyword evidence="3" id="KW-1185">Reference proteome</keyword>
<reference evidence="2 3" key="1">
    <citation type="journal article" date="2015" name="Int. J. Syst. Evol. Microbiol.">
        <title>Novibacillus thermophilus gen. nov., sp. nov., a Gram-staining-negative and moderately thermophilic member of the family Thermoactinomycetaceae.</title>
        <authorList>
            <person name="Yang G."/>
            <person name="Chen J."/>
            <person name="Zhou S."/>
        </authorList>
    </citation>
    <scope>NUCLEOTIDE SEQUENCE [LARGE SCALE GENOMIC DNA]</scope>
    <source>
        <strain evidence="2 3">SG-1</strain>
    </source>
</reference>
<sequence>MANTDRDLQFREIVCKAVCGKGRKFSQDAHQLTPPDAISTILGAWIINHTYEATKAGDVVEITGSYDINIWYSHQNNTKTDVAKQTVSYLDQVPLSYFDRNVREGSVEVSALATQQPNCIEATISEGSNVVIVRVEREFLVEVMGETKLTVAVTDSGMFADKELELEELAEQESGDYEDLDPDLVIDDLDS</sequence>
<dbReference type="AlphaFoldDB" id="A0A1U9K9U6"/>
<dbReference type="OrthoDB" id="2374983at2"/>
<evidence type="ECO:0000313" key="2">
    <source>
        <dbReference type="EMBL" id="AQS56812.1"/>
    </source>
</evidence>